<dbReference type="InterPro" id="IPR036388">
    <property type="entry name" value="WH-like_DNA-bd_sf"/>
</dbReference>
<dbReference type="Gene3D" id="1.10.10.10">
    <property type="entry name" value="Winged helix-like DNA-binding domain superfamily/Winged helix DNA-binding domain"/>
    <property type="match status" value="1"/>
</dbReference>
<organism evidence="2 3">
    <name type="scientific">Yoonia tamlensis</name>
    <dbReference type="NCBI Taxonomy" id="390270"/>
    <lineage>
        <taxon>Bacteria</taxon>
        <taxon>Pseudomonadati</taxon>
        <taxon>Pseudomonadota</taxon>
        <taxon>Alphaproteobacteria</taxon>
        <taxon>Rhodobacterales</taxon>
        <taxon>Paracoccaceae</taxon>
        <taxon>Yoonia</taxon>
    </lineage>
</organism>
<dbReference type="AlphaFoldDB" id="A0A1I6G9W3"/>
<dbReference type="Gene3D" id="3.60.15.10">
    <property type="entry name" value="Ribonuclease Z/Hydroxyacylglutathione hydrolase-like"/>
    <property type="match status" value="1"/>
</dbReference>
<keyword evidence="3" id="KW-1185">Reference proteome</keyword>
<dbReference type="PANTHER" id="PTHR23131">
    <property type="entry name" value="ENDORIBONUCLEASE LACTB2"/>
    <property type="match status" value="1"/>
</dbReference>
<dbReference type="InterPro" id="IPR001279">
    <property type="entry name" value="Metallo-B-lactamas"/>
</dbReference>
<gene>
    <name evidence="2" type="ORF">SAMN04488005_1306</name>
</gene>
<name>A0A1I6G9W3_9RHOB</name>
<reference evidence="3" key="1">
    <citation type="submission" date="2016-10" db="EMBL/GenBank/DDBJ databases">
        <authorList>
            <person name="Varghese N."/>
            <person name="Submissions S."/>
        </authorList>
    </citation>
    <scope>NUCLEOTIDE SEQUENCE [LARGE SCALE GENOMIC DNA]</scope>
    <source>
        <strain evidence="3">DSM 26879</strain>
    </source>
</reference>
<dbReference type="PANTHER" id="PTHR23131:SF0">
    <property type="entry name" value="ENDORIBONUCLEASE LACTB2"/>
    <property type="match status" value="1"/>
</dbReference>
<evidence type="ECO:0000259" key="1">
    <source>
        <dbReference type="SMART" id="SM00849"/>
    </source>
</evidence>
<feature type="domain" description="Metallo-beta-lactamase" evidence="1">
    <location>
        <begin position="35"/>
        <end position="214"/>
    </location>
</feature>
<sequence length="311" mass="33794">MRHSENKPPVGKAEKLLPRLARVLAPNASPMTYWGTNTYILGADTVVIIDPGPDNDAHLAAIMQALEGRRVAQILVTHSHLDHSGLCARLAAQTAAPVAGFGDSQSGRSPMMQRLVAQGLGSGGEGVDHGFAPDFTLHDGAAINGDWGDITALHTPGHMANHLCFAWQDIMFTGDHIMGWSTSLISPPDGDLTAFMDSCEKLRSWPARRYFPAHGAPIADPQQRLDWLMMHRRDREAQIRSLLGQGVNTIPALTESIYHDIARELLPAAQRNVFAHLIDLCQRQVAAAIPRVGIQAKYRLIGSSEKTVTGM</sequence>
<dbReference type="InterPro" id="IPR050662">
    <property type="entry name" value="Sec-metab_biosynth-thioest"/>
</dbReference>
<dbReference type="CDD" id="cd16278">
    <property type="entry name" value="metallo-hydrolase-like_MBL-fold"/>
    <property type="match status" value="1"/>
</dbReference>
<proteinExistence type="predicted"/>
<dbReference type="InterPro" id="IPR036866">
    <property type="entry name" value="RibonucZ/Hydroxyglut_hydro"/>
</dbReference>
<dbReference type="RefSeq" id="WP_090200425.1">
    <property type="nucleotide sequence ID" value="NZ_FOYP01000001.1"/>
</dbReference>
<dbReference type="SMART" id="SM00849">
    <property type="entry name" value="Lactamase_B"/>
    <property type="match status" value="1"/>
</dbReference>
<dbReference type="Pfam" id="PF17778">
    <property type="entry name" value="WHD_BLACT"/>
    <property type="match status" value="1"/>
</dbReference>
<dbReference type="Proteomes" id="UP000199478">
    <property type="component" value="Unassembled WGS sequence"/>
</dbReference>
<dbReference type="STRING" id="390270.SAMN04488005_1306"/>
<evidence type="ECO:0000313" key="3">
    <source>
        <dbReference type="Proteomes" id="UP000199478"/>
    </source>
</evidence>
<dbReference type="InterPro" id="IPR041516">
    <property type="entry name" value="LACTB2_WH"/>
</dbReference>
<accession>A0A1I6G9W3</accession>
<dbReference type="Pfam" id="PF00753">
    <property type="entry name" value="Lactamase_B"/>
    <property type="match status" value="1"/>
</dbReference>
<evidence type="ECO:0000313" key="2">
    <source>
        <dbReference type="EMBL" id="SFR38983.1"/>
    </source>
</evidence>
<protein>
    <submittedName>
        <fullName evidence="2">Glyoxylase, beta-lactamase superfamily II</fullName>
    </submittedName>
</protein>
<dbReference type="SUPFAM" id="SSF56281">
    <property type="entry name" value="Metallo-hydrolase/oxidoreductase"/>
    <property type="match status" value="1"/>
</dbReference>
<dbReference type="EMBL" id="FOYP01000001">
    <property type="protein sequence ID" value="SFR38983.1"/>
    <property type="molecule type" value="Genomic_DNA"/>
</dbReference>
<dbReference type="OrthoDB" id="9788263at2"/>